<dbReference type="EMBL" id="OU015567">
    <property type="protein sequence ID" value="CAG5110008.1"/>
    <property type="molecule type" value="Genomic_DNA"/>
</dbReference>
<dbReference type="PANTHER" id="PTHR12812:SF0">
    <property type="entry name" value="HEPARAN-SULFATE 6-O-SULFOTRANSFERASE"/>
    <property type="match status" value="1"/>
</dbReference>
<evidence type="ECO:0000256" key="7">
    <source>
        <dbReference type="ARBA" id="ARBA00023180"/>
    </source>
</evidence>
<keyword evidence="7" id="KW-0325">Glycoprotein</keyword>
<dbReference type="InterPro" id="IPR005331">
    <property type="entry name" value="Sulfotransferase"/>
</dbReference>
<keyword evidence="10" id="KW-1185">Reference proteome</keyword>
<dbReference type="PANTHER" id="PTHR12812">
    <property type="entry name" value="HEPARAN SULFATE 6-O-SULFOTRANSFERASE 3"/>
    <property type="match status" value="1"/>
</dbReference>
<keyword evidence="8" id="KW-0735">Signal-anchor</keyword>
<evidence type="ECO:0000313" key="9">
    <source>
        <dbReference type="EMBL" id="CAG5110008.1"/>
    </source>
</evidence>
<evidence type="ECO:0000256" key="2">
    <source>
        <dbReference type="ARBA" id="ARBA00010109"/>
    </source>
</evidence>
<organism evidence="9 10">
    <name type="scientific">Oikopleura dioica</name>
    <name type="common">Tunicate</name>
    <dbReference type="NCBI Taxonomy" id="34765"/>
    <lineage>
        <taxon>Eukaryota</taxon>
        <taxon>Metazoa</taxon>
        <taxon>Chordata</taxon>
        <taxon>Tunicata</taxon>
        <taxon>Appendicularia</taxon>
        <taxon>Copelata</taxon>
        <taxon>Oikopleuridae</taxon>
        <taxon>Oikopleura</taxon>
    </lineage>
</organism>
<keyword evidence="4" id="KW-0812">Transmembrane</keyword>
<evidence type="ECO:0000313" key="10">
    <source>
        <dbReference type="Proteomes" id="UP001158576"/>
    </source>
</evidence>
<comment type="subcellular location">
    <subcellularLocation>
        <location evidence="1">Membrane</location>
        <topology evidence="1">Single-pass membrane protein</topology>
    </subcellularLocation>
    <subcellularLocation>
        <location evidence="8">Membrane</location>
        <topology evidence="8">Single-pass type II membrane protein</topology>
    </subcellularLocation>
</comment>
<evidence type="ECO:0000256" key="6">
    <source>
        <dbReference type="ARBA" id="ARBA00023136"/>
    </source>
</evidence>
<comment type="function">
    <text evidence="8">6-O-sulfation enzyme which catalyzes the transfer of sulfate from 3'-phosphoadenosine 5'-phosphosulfate (PAPS) to position 6 of the N-sulfoglucosamine residue (GlcNS) of heparan sulfate.</text>
</comment>
<dbReference type="InterPro" id="IPR010635">
    <property type="entry name" value="Heparan_SO4-6-sulfoTrfase"/>
</dbReference>
<evidence type="ECO:0000256" key="1">
    <source>
        <dbReference type="ARBA" id="ARBA00004167"/>
    </source>
</evidence>
<protein>
    <recommendedName>
        <fullName evidence="8">Heparan-sulfate 6-O-sulfotransferase</fullName>
        <ecNumber evidence="8">2.8.2.-</ecNumber>
    </recommendedName>
</protein>
<gene>
    <name evidence="9" type="ORF">OKIOD_LOCUS13227</name>
</gene>
<dbReference type="Pfam" id="PF03567">
    <property type="entry name" value="Sulfotransfer_2"/>
    <property type="match status" value="1"/>
</dbReference>
<evidence type="ECO:0000256" key="8">
    <source>
        <dbReference type="RuleBase" id="RU364122"/>
    </source>
</evidence>
<dbReference type="Proteomes" id="UP001158576">
    <property type="component" value="Chromosome 2"/>
</dbReference>
<keyword evidence="3 8" id="KW-0808">Transferase</keyword>
<evidence type="ECO:0000256" key="5">
    <source>
        <dbReference type="ARBA" id="ARBA00022989"/>
    </source>
</evidence>
<keyword evidence="5" id="KW-1133">Transmembrane helix</keyword>
<name>A0ABN7T2Z2_OIKDI</name>
<accession>A0ABN7T2Z2</accession>
<dbReference type="InterPro" id="IPR027417">
    <property type="entry name" value="P-loop_NTPase"/>
</dbReference>
<sequence>MQKRSNWHHSSCKHPGKNSTWLFSRYTVGWPCGVHPDWTALKDCARRKLRSLDGPSYEGRKLFHVTTLRDPIDRFLSEWRHVQRGATWSRKGSFKRERSSLISSPKIRLELVLVIKKCMIPKQRQHLLCDSRRNTIPQCYQTEKWLGVELEDFMACETNMAFNRQTRMIADLESIGCYEGFKNYDMRVPDQNLGRHLLESAKRNLENIDFFSMLEYQKESQQLFEATFRLKFSEDWEYHKTKTERFKDDVEIPDDIIERIKSDNALDVEFYDFAKQLFFKRISEKRIPLPQE</sequence>
<evidence type="ECO:0000256" key="3">
    <source>
        <dbReference type="ARBA" id="ARBA00022679"/>
    </source>
</evidence>
<reference evidence="9 10" key="1">
    <citation type="submission" date="2021-04" db="EMBL/GenBank/DDBJ databases">
        <authorList>
            <person name="Bliznina A."/>
        </authorList>
    </citation>
    <scope>NUCLEOTIDE SEQUENCE [LARGE SCALE GENOMIC DNA]</scope>
</reference>
<dbReference type="EC" id="2.8.2.-" evidence="8"/>
<proteinExistence type="inferred from homology"/>
<keyword evidence="6 8" id="KW-0472">Membrane</keyword>
<dbReference type="Gene3D" id="3.40.50.300">
    <property type="entry name" value="P-loop containing nucleotide triphosphate hydrolases"/>
    <property type="match status" value="1"/>
</dbReference>
<comment type="catalytic activity">
    <reaction evidence="8">
        <text>alpha-D-glucosaminyl-[heparan sulfate](n) + 3'-phosphoadenylyl sulfate = 6-sulfo-alpha-D-glucosaminyl-[heparan sulfate](n) + adenosine 3',5'-bisphosphate + H(+)</text>
        <dbReference type="Rhea" id="RHEA:56604"/>
        <dbReference type="Rhea" id="RHEA-COMP:9830"/>
        <dbReference type="Rhea" id="RHEA-COMP:14621"/>
        <dbReference type="ChEBI" id="CHEBI:15378"/>
        <dbReference type="ChEBI" id="CHEBI:58339"/>
        <dbReference type="ChEBI" id="CHEBI:58343"/>
        <dbReference type="ChEBI" id="CHEBI:58388"/>
        <dbReference type="ChEBI" id="CHEBI:140604"/>
    </reaction>
</comment>
<comment type="similarity">
    <text evidence="2 8">Belongs to the sulfotransferase 6 family.</text>
</comment>
<evidence type="ECO:0000256" key="4">
    <source>
        <dbReference type="ARBA" id="ARBA00022692"/>
    </source>
</evidence>